<dbReference type="InterPro" id="IPR042099">
    <property type="entry name" value="ANL_N_sf"/>
</dbReference>
<reference evidence="3 4" key="1">
    <citation type="submission" date="2019-09" db="EMBL/GenBank/DDBJ databases">
        <authorList>
            <person name="Chandra G."/>
            <person name="Truman W A."/>
        </authorList>
    </citation>
    <scope>NUCLEOTIDE SEQUENCE [LARGE SCALE GENOMIC DNA]</scope>
    <source>
        <strain evidence="3">PS710</strain>
    </source>
</reference>
<dbReference type="Pfam" id="PF00501">
    <property type="entry name" value="AMP-binding"/>
    <property type="match status" value="1"/>
</dbReference>
<gene>
    <name evidence="3" type="ORF">PS710_02377</name>
</gene>
<dbReference type="PANTHER" id="PTHR24096:SF323">
    <property type="entry name" value="BLR3536 PROTEIN"/>
    <property type="match status" value="1"/>
</dbReference>
<feature type="domain" description="AMP-dependent synthetase/ligase" evidence="1">
    <location>
        <begin position="8"/>
        <end position="361"/>
    </location>
</feature>
<evidence type="ECO:0000313" key="4">
    <source>
        <dbReference type="Proteomes" id="UP000381093"/>
    </source>
</evidence>
<dbReference type="InterPro" id="IPR045851">
    <property type="entry name" value="AMP-bd_C_sf"/>
</dbReference>
<feature type="domain" description="AMP-binding enzyme C-terminal" evidence="2">
    <location>
        <begin position="417"/>
        <end position="495"/>
    </location>
</feature>
<dbReference type="EC" id="6.2.1.3" evidence="3"/>
<dbReference type="InterPro" id="IPR000873">
    <property type="entry name" value="AMP-dep_synth/lig_dom"/>
</dbReference>
<dbReference type="PANTHER" id="PTHR24096">
    <property type="entry name" value="LONG-CHAIN-FATTY-ACID--COA LIGASE"/>
    <property type="match status" value="1"/>
</dbReference>
<sequence>MPILKRLSQVHPGKVAICMAGTGVQFTFAELDANADRVARWLISLGLAAGDGIALLLENHPVTFELWWGARRAGLYYTPISVHSSKDEARYLLRDCGAKVLITSLQQAEVAGDLLGCLPSDRCFMIDGVQEGFGAYECAISTAGHDVPLPERPIGREFFYSSGTTGLPKGIRRPMLSYVSRFDVPALEGQLRAIFGFDDKTVYLAPSPLYHATARFIIRALECGGTAIVMEKFDAEQALQAISRFRVTHSHWVPTMMVRMLALPDSVRRRHDLSSMRCAIHAAAPCPTHVKDRMIDWWGGVIDEYYGGSENAGVTHIDSRDWLAHRGSVGRAIWGQVHILGEDGQELPAGEIGMIYFSGSGDFSYFNDPEKTAGAFSVQGWSTYGDMGYLDAEGYLYLSDRRVDLIISGGVNIYPAEVENILSANPVVEDVAVVAVPSDEFGQEVKAVVQLRAHISGTAALAQELIDYCRSRLSHHKCPRSVDFIQTLPRTENGKLLRRVLKEHYASGAQVEQL</sequence>
<keyword evidence="3" id="KW-0436">Ligase</keyword>
<protein>
    <submittedName>
        <fullName evidence="3">Long-chain-fatty-acid--CoA ligase FadD13</fullName>
        <ecNumber evidence="3">6.2.1.3</ecNumber>
    </submittedName>
</protein>
<dbReference type="Gene3D" id="3.30.300.30">
    <property type="match status" value="1"/>
</dbReference>
<dbReference type="Proteomes" id="UP000381093">
    <property type="component" value="Unassembled WGS sequence"/>
</dbReference>
<name>A0A5E7BY49_PSEFL</name>
<dbReference type="AlphaFoldDB" id="A0A5E7BY49"/>
<evidence type="ECO:0000259" key="1">
    <source>
        <dbReference type="Pfam" id="PF00501"/>
    </source>
</evidence>
<dbReference type="Gene3D" id="3.40.50.12780">
    <property type="entry name" value="N-terminal domain of ligase-like"/>
    <property type="match status" value="1"/>
</dbReference>
<dbReference type="InterPro" id="IPR025110">
    <property type="entry name" value="AMP-bd_C"/>
</dbReference>
<evidence type="ECO:0000259" key="2">
    <source>
        <dbReference type="Pfam" id="PF13193"/>
    </source>
</evidence>
<dbReference type="SUPFAM" id="SSF56801">
    <property type="entry name" value="Acetyl-CoA synthetase-like"/>
    <property type="match status" value="1"/>
</dbReference>
<proteinExistence type="predicted"/>
<organism evidence="3 4">
    <name type="scientific">Pseudomonas fluorescens</name>
    <dbReference type="NCBI Taxonomy" id="294"/>
    <lineage>
        <taxon>Bacteria</taxon>
        <taxon>Pseudomonadati</taxon>
        <taxon>Pseudomonadota</taxon>
        <taxon>Gammaproteobacteria</taxon>
        <taxon>Pseudomonadales</taxon>
        <taxon>Pseudomonadaceae</taxon>
        <taxon>Pseudomonas</taxon>
    </lineage>
</organism>
<evidence type="ECO:0000313" key="3">
    <source>
        <dbReference type="EMBL" id="VVN97392.1"/>
    </source>
</evidence>
<dbReference type="Pfam" id="PF13193">
    <property type="entry name" value="AMP-binding_C"/>
    <property type="match status" value="1"/>
</dbReference>
<dbReference type="RefSeq" id="WP_150764675.1">
    <property type="nucleotide sequence ID" value="NZ_CABVHW010000006.1"/>
</dbReference>
<dbReference type="GO" id="GO:0004467">
    <property type="term" value="F:long-chain fatty acid-CoA ligase activity"/>
    <property type="evidence" value="ECO:0007669"/>
    <property type="project" value="UniProtKB-EC"/>
</dbReference>
<accession>A0A5E7BY49</accession>
<dbReference type="EMBL" id="CABVHW010000006">
    <property type="protein sequence ID" value="VVN97392.1"/>
    <property type="molecule type" value="Genomic_DNA"/>
</dbReference>